<evidence type="ECO:0000256" key="1">
    <source>
        <dbReference type="ARBA" id="ARBA00004123"/>
    </source>
</evidence>
<dbReference type="CDD" id="cd22965">
    <property type="entry name" value="DD_DPY30_SDC1"/>
    <property type="match status" value="1"/>
</dbReference>
<dbReference type="InterPro" id="IPR007858">
    <property type="entry name" value="Dpy-30_motif"/>
</dbReference>
<evidence type="ECO:0000313" key="5">
    <source>
        <dbReference type="EMBL" id="KAL3424823.1"/>
    </source>
</evidence>
<name>A0ABR4PNN3_9HELO</name>
<gene>
    <name evidence="5" type="ORF">PVAG01_04104</name>
</gene>
<evidence type="ECO:0000256" key="4">
    <source>
        <dbReference type="SAM" id="MobiDB-lite"/>
    </source>
</evidence>
<keyword evidence="3" id="KW-0539">Nucleus</keyword>
<evidence type="ECO:0000256" key="3">
    <source>
        <dbReference type="ARBA" id="ARBA00023242"/>
    </source>
</evidence>
<comment type="caution">
    <text evidence="5">The sequence shown here is derived from an EMBL/GenBank/DDBJ whole genome shotgun (WGS) entry which is preliminary data.</text>
</comment>
<evidence type="ECO:0000256" key="2">
    <source>
        <dbReference type="ARBA" id="ARBA00010849"/>
    </source>
</evidence>
<dbReference type="Gene3D" id="1.20.890.10">
    <property type="entry name" value="cAMP-dependent protein kinase regulatory subunit, dimerization-anchoring domain"/>
    <property type="match status" value="1"/>
</dbReference>
<proteinExistence type="inferred from homology"/>
<dbReference type="EMBL" id="JBFCZG010000003">
    <property type="protein sequence ID" value="KAL3424823.1"/>
    <property type="molecule type" value="Genomic_DNA"/>
</dbReference>
<organism evidence="5 6">
    <name type="scientific">Phlyctema vagabunda</name>
    <dbReference type="NCBI Taxonomy" id="108571"/>
    <lineage>
        <taxon>Eukaryota</taxon>
        <taxon>Fungi</taxon>
        <taxon>Dikarya</taxon>
        <taxon>Ascomycota</taxon>
        <taxon>Pezizomycotina</taxon>
        <taxon>Leotiomycetes</taxon>
        <taxon>Helotiales</taxon>
        <taxon>Dermateaceae</taxon>
        <taxon>Phlyctema</taxon>
    </lineage>
</organism>
<accession>A0ABR4PNN3</accession>
<comment type="subcellular location">
    <subcellularLocation>
        <location evidence="1">Nucleus</location>
    </subcellularLocation>
</comment>
<protein>
    <submittedName>
        <fullName evidence="5">Compass complex subunit</fullName>
    </submittedName>
</protein>
<feature type="region of interest" description="Disordered" evidence="4">
    <location>
        <begin position="84"/>
        <end position="106"/>
    </location>
</feature>
<sequence>MMDEHQAQDPVPISAVSNTETENRDTTMPDISPEETVSPAAIQTLPNGNLEAAQETIVDSPANNNLLVNGINNTSFDGAASPLVGQDLGLSPGPQGAGTPNGNDARLQGTTVYPEAIAVGTGPTREYLNAKVVQHLLDGMKQLAREQPNDPLRVLGEFLLQRSREFEGTSETRAPGV</sequence>
<feature type="region of interest" description="Disordered" evidence="4">
    <location>
        <begin position="1"/>
        <end position="35"/>
    </location>
</feature>
<dbReference type="Proteomes" id="UP001629113">
    <property type="component" value="Unassembled WGS sequence"/>
</dbReference>
<evidence type="ECO:0000313" key="6">
    <source>
        <dbReference type="Proteomes" id="UP001629113"/>
    </source>
</evidence>
<dbReference type="InterPro" id="IPR049629">
    <property type="entry name" value="DPY30_SDC1_DD"/>
</dbReference>
<reference evidence="5 6" key="1">
    <citation type="submission" date="2024-06" db="EMBL/GenBank/DDBJ databases">
        <title>Complete genome of Phlyctema vagabunda strain 19-DSS-EL-015.</title>
        <authorList>
            <person name="Fiorenzani C."/>
        </authorList>
    </citation>
    <scope>NUCLEOTIDE SEQUENCE [LARGE SCALE GENOMIC DNA]</scope>
    <source>
        <strain evidence="5 6">19-DSS-EL-015</strain>
    </source>
</reference>
<comment type="similarity">
    <text evidence="2">Belongs to the dpy-30 family.</text>
</comment>
<keyword evidence="6" id="KW-1185">Reference proteome</keyword>
<dbReference type="Pfam" id="PF05186">
    <property type="entry name" value="Dpy-30"/>
    <property type="match status" value="1"/>
</dbReference>